<keyword evidence="3" id="KW-1185">Reference proteome</keyword>
<feature type="compositionally biased region" description="Basic residues" evidence="1">
    <location>
        <begin position="198"/>
        <end position="207"/>
    </location>
</feature>
<gene>
    <name evidence="2" type="ORF">DFH08DRAFT_821097</name>
</gene>
<comment type="caution">
    <text evidence="2">The sequence shown here is derived from an EMBL/GenBank/DDBJ whole genome shotgun (WGS) entry which is preliminary data.</text>
</comment>
<dbReference type="EMBL" id="JARIHO010000065">
    <property type="protein sequence ID" value="KAJ7314770.1"/>
    <property type="molecule type" value="Genomic_DNA"/>
</dbReference>
<feature type="compositionally biased region" description="Basic residues" evidence="1">
    <location>
        <begin position="331"/>
        <end position="352"/>
    </location>
</feature>
<reference evidence="2" key="1">
    <citation type="submission" date="2023-03" db="EMBL/GenBank/DDBJ databases">
        <title>Massive genome expansion in bonnet fungi (Mycena s.s.) driven by repeated elements and novel gene families across ecological guilds.</title>
        <authorList>
            <consortium name="Lawrence Berkeley National Laboratory"/>
            <person name="Harder C.B."/>
            <person name="Miyauchi S."/>
            <person name="Viragh M."/>
            <person name="Kuo A."/>
            <person name="Thoen E."/>
            <person name="Andreopoulos B."/>
            <person name="Lu D."/>
            <person name="Skrede I."/>
            <person name="Drula E."/>
            <person name="Henrissat B."/>
            <person name="Morin E."/>
            <person name="Kohler A."/>
            <person name="Barry K."/>
            <person name="LaButti K."/>
            <person name="Morin E."/>
            <person name="Salamov A."/>
            <person name="Lipzen A."/>
            <person name="Mereny Z."/>
            <person name="Hegedus B."/>
            <person name="Baldrian P."/>
            <person name="Stursova M."/>
            <person name="Weitz H."/>
            <person name="Taylor A."/>
            <person name="Grigoriev I.V."/>
            <person name="Nagy L.G."/>
            <person name="Martin F."/>
            <person name="Kauserud H."/>
        </authorList>
    </citation>
    <scope>NUCLEOTIDE SEQUENCE</scope>
    <source>
        <strain evidence="2">CBHHK002</strain>
    </source>
</reference>
<protein>
    <submittedName>
        <fullName evidence="2">Uncharacterized protein</fullName>
    </submittedName>
</protein>
<feature type="compositionally biased region" description="Basic and acidic residues" evidence="1">
    <location>
        <begin position="88"/>
        <end position="99"/>
    </location>
</feature>
<organism evidence="2 3">
    <name type="scientific">Mycena albidolilacea</name>
    <dbReference type="NCBI Taxonomy" id="1033008"/>
    <lineage>
        <taxon>Eukaryota</taxon>
        <taxon>Fungi</taxon>
        <taxon>Dikarya</taxon>
        <taxon>Basidiomycota</taxon>
        <taxon>Agaricomycotina</taxon>
        <taxon>Agaricomycetes</taxon>
        <taxon>Agaricomycetidae</taxon>
        <taxon>Agaricales</taxon>
        <taxon>Marasmiineae</taxon>
        <taxon>Mycenaceae</taxon>
        <taxon>Mycena</taxon>
    </lineage>
</organism>
<feature type="compositionally biased region" description="Basic and acidic residues" evidence="1">
    <location>
        <begin position="111"/>
        <end position="145"/>
    </location>
</feature>
<feature type="region of interest" description="Disordered" evidence="1">
    <location>
        <begin position="38"/>
        <end position="236"/>
    </location>
</feature>
<feature type="compositionally biased region" description="Basic and acidic residues" evidence="1">
    <location>
        <begin position="38"/>
        <end position="62"/>
    </location>
</feature>
<evidence type="ECO:0000313" key="2">
    <source>
        <dbReference type="EMBL" id="KAJ7314770.1"/>
    </source>
</evidence>
<name>A0AAD6ZBY1_9AGAR</name>
<dbReference type="AlphaFoldDB" id="A0AAD6ZBY1"/>
<feature type="compositionally biased region" description="Basic and acidic residues" evidence="1">
    <location>
        <begin position="168"/>
        <end position="185"/>
    </location>
</feature>
<evidence type="ECO:0000256" key="1">
    <source>
        <dbReference type="SAM" id="MobiDB-lite"/>
    </source>
</evidence>
<evidence type="ECO:0000313" key="3">
    <source>
        <dbReference type="Proteomes" id="UP001218218"/>
    </source>
</evidence>
<sequence length="416" mass="47236">MHKNAHLASIVLVNHPPRQKRKVARKICHPKKEIRVSYTEHRNFESLGKRSTETRPTRRQEVQGHPPPAGRTDIGQVGLSASPPRIEIACRKRDKEMERRRGKPGMAGEGEAGHDTPRKSTSAVEEKRIHPSARPESESALEEKSSTAGGRIHPATAHPLAHTLRAPPENKERKKERRSRADRSTRLAFRAPQEDKRKRGGTKKKQSWRGDSVDPFSLRTSAPTSPAFLSRRGEKVRRGLRIHPPALRASHVSHSVLHMKVTCGEGACIRPRLAHPRNAQFVPRTTTAARHGWHDARDDDPCMQRRIHARHREPRAPALHRYKAEQTPRREKAKNKTIRQKKRKENKMKPKKLTPPSKGVLPRTVVCLLLLPLEIVTLPPFLPHPHLREIPPCRWWKRTVRAKQLCGLLVTGGAAK</sequence>
<accession>A0AAD6ZBY1</accession>
<dbReference type="Proteomes" id="UP001218218">
    <property type="component" value="Unassembled WGS sequence"/>
</dbReference>
<proteinExistence type="predicted"/>
<feature type="region of interest" description="Disordered" evidence="1">
    <location>
        <begin position="315"/>
        <end position="357"/>
    </location>
</feature>